<protein>
    <submittedName>
        <fullName evidence="9">C2H2-type domain-containing protein</fullName>
    </submittedName>
</protein>
<evidence type="ECO:0000313" key="9">
    <source>
        <dbReference type="WBParaSite" id="Gr19_v10_g7521.t1"/>
    </source>
</evidence>
<name>A0A914I4T2_GLORO</name>
<evidence type="ECO:0000259" key="7">
    <source>
        <dbReference type="PROSITE" id="PS50157"/>
    </source>
</evidence>
<keyword evidence="3 5" id="KW-0863">Zinc-finger</keyword>
<keyword evidence="4" id="KW-0862">Zinc</keyword>
<dbReference type="FunFam" id="3.30.160.60:FF:000100">
    <property type="entry name" value="Zinc finger 45-like"/>
    <property type="match status" value="1"/>
</dbReference>
<keyword evidence="2" id="KW-0677">Repeat</keyword>
<proteinExistence type="predicted"/>
<feature type="region of interest" description="Disordered" evidence="6">
    <location>
        <begin position="53"/>
        <end position="117"/>
    </location>
</feature>
<evidence type="ECO:0000256" key="4">
    <source>
        <dbReference type="ARBA" id="ARBA00022833"/>
    </source>
</evidence>
<feature type="domain" description="C2H2-type" evidence="7">
    <location>
        <begin position="274"/>
        <end position="292"/>
    </location>
</feature>
<keyword evidence="1" id="KW-0479">Metal-binding</keyword>
<dbReference type="PANTHER" id="PTHR24381:SF450">
    <property type="entry name" value="GASTRULA ZINC FINGER PROTEIN XLCGF26.1-LIKE-RELATED"/>
    <property type="match status" value="1"/>
</dbReference>
<dbReference type="SMART" id="SM00355">
    <property type="entry name" value="ZnF_C2H2"/>
    <property type="match status" value="8"/>
</dbReference>
<evidence type="ECO:0000256" key="2">
    <source>
        <dbReference type="ARBA" id="ARBA00022737"/>
    </source>
</evidence>
<dbReference type="GO" id="GO:0000977">
    <property type="term" value="F:RNA polymerase II transcription regulatory region sequence-specific DNA binding"/>
    <property type="evidence" value="ECO:0007669"/>
    <property type="project" value="TreeGrafter"/>
</dbReference>
<feature type="compositionally biased region" description="Low complexity" evidence="6">
    <location>
        <begin position="313"/>
        <end position="327"/>
    </location>
</feature>
<dbReference type="GO" id="GO:0005634">
    <property type="term" value="C:nucleus"/>
    <property type="evidence" value="ECO:0007669"/>
    <property type="project" value="TreeGrafter"/>
</dbReference>
<dbReference type="FunFam" id="3.30.160.60:FF:001513">
    <property type="entry name" value="Zinc finger, C2H2 type"/>
    <property type="match status" value="1"/>
</dbReference>
<dbReference type="Gene3D" id="3.30.160.60">
    <property type="entry name" value="Classic Zinc Finger"/>
    <property type="match status" value="4"/>
</dbReference>
<feature type="region of interest" description="Disordered" evidence="6">
    <location>
        <begin position="311"/>
        <end position="374"/>
    </location>
</feature>
<sequence>MAESDSAIPSTSSNNLVNSPAANCLPSPKSSSPCCAYLCAHCPSASFPNMEQLEQHQQHNHQQQHSQAKEADSANRNFKPSGTPEHMDELYPPSPPPVNSPTASSSSSSSASSSASEGLSQQSLSGIALAALTCKKCPGGRAFASQEQLNIHYINTHRDRPQYACMQCGASFSIKRELSTHHRIHSGEQPHKCLQCGKEFGTRQLLKKHNMWHVGERSHTCPHCGKAFFQKGHLTQHLMIHSGDRPHQCELCDKTFIFKFDLNRHLKIHREREFACKECGKCFGEQTALDEHGTEGKCGGKVKGSLKRRFSVSAGSNAPRASNPSPSKIARTSESEEQNMEENDEPPTPNPNPNNNNNNNFGASDPPQNLREAFPPSAFDQQQIALGRVFGQLLAAQQQQQVAAAEQFFPCLLCPQKFSSQASYLLHWGSTHMRNAHQQQQNSNGAAGFFMDEPKPLHILALQQQLLLNPMKEDIAGGGLHHSDTSCASSPQKVSPVFSSGSVQPPDVPLSANFLFPPVCANCELERRRVAQCVRELADARTELNRLRALLMRVGTIFGMLET</sequence>
<evidence type="ECO:0000313" key="8">
    <source>
        <dbReference type="Proteomes" id="UP000887572"/>
    </source>
</evidence>
<feature type="compositionally biased region" description="Acidic residues" evidence="6">
    <location>
        <begin position="335"/>
        <end position="345"/>
    </location>
</feature>
<dbReference type="Pfam" id="PF00096">
    <property type="entry name" value="zf-C2H2"/>
    <property type="match status" value="2"/>
</dbReference>
<feature type="domain" description="C2H2-type" evidence="7">
    <location>
        <begin position="191"/>
        <end position="218"/>
    </location>
</feature>
<accession>A0A914I4T2</accession>
<feature type="domain" description="C2H2-type" evidence="7">
    <location>
        <begin position="247"/>
        <end position="274"/>
    </location>
</feature>
<organism evidence="8 9">
    <name type="scientific">Globodera rostochiensis</name>
    <name type="common">Golden nematode worm</name>
    <name type="synonym">Heterodera rostochiensis</name>
    <dbReference type="NCBI Taxonomy" id="31243"/>
    <lineage>
        <taxon>Eukaryota</taxon>
        <taxon>Metazoa</taxon>
        <taxon>Ecdysozoa</taxon>
        <taxon>Nematoda</taxon>
        <taxon>Chromadorea</taxon>
        <taxon>Rhabditida</taxon>
        <taxon>Tylenchina</taxon>
        <taxon>Tylenchomorpha</taxon>
        <taxon>Tylenchoidea</taxon>
        <taxon>Heteroderidae</taxon>
        <taxon>Heteroderinae</taxon>
        <taxon>Globodera</taxon>
    </lineage>
</organism>
<feature type="domain" description="C2H2-type" evidence="7">
    <location>
        <begin position="219"/>
        <end position="246"/>
    </location>
</feature>
<dbReference type="PROSITE" id="PS00028">
    <property type="entry name" value="ZINC_FINGER_C2H2_1"/>
    <property type="match status" value="5"/>
</dbReference>
<keyword evidence="8" id="KW-1185">Reference proteome</keyword>
<dbReference type="Proteomes" id="UP000887572">
    <property type="component" value="Unplaced"/>
</dbReference>
<dbReference type="WBParaSite" id="Gr19_v10_g7521.t1">
    <property type="protein sequence ID" value="Gr19_v10_g7521.t1"/>
    <property type="gene ID" value="Gr19_v10_g7521"/>
</dbReference>
<feature type="compositionally biased region" description="Low complexity" evidence="6">
    <location>
        <begin position="100"/>
        <end position="116"/>
    </location>
</feature>
<feature type="domain" description="C2H2-type" evidence="7">
    <location>
        <begin position="163"/>
        <end position="190"/>
    </location>
</feature>
<evidence type="ECO:0000256" key="6">
    <source>
        <dbReference type="SAM" id="MobiDB-lite"/>
    </source>
</evidence>
<dbReference type="InterPro" id="IPR036236">
    <property type="entry name" value="Znf_C2H2_sf"/>
</dbReference>
<dbReference type="SUPFAM" id="SSF57667">
    <property type="entry name" value="beta-beta-alpha zinc fingers"/>
    <property type="match status" value="3"/>
</dbReference>
<dbReference type="GO" id="GO:0008270">
    <property type="term" value="F:zinc ion binding"/>
    <property type="evidence" value="ECO:0007669"/>
    <property type="project" value="UniProtKB-KW"/>
</dbReference>
<dbReference type="FunFam" id="3.30.160.60:FF:001273">
    <property type="entry name" value="Zinc finger protein"/>
    <property type="match status" value="1"/>
</dbReference>
<evidence type="ECO:0000256" key="3">
    <source>
        <dbReference type="ARBA" id="ARBA00022771"/>
    </source>
</evidence>
<evidence type="ECO:0000256" key="1">
    <source>
        <dbReference type="ARBA" id="ARBA00022723"/>
    </source>
</evidence>
<evidence type="ECO:0000256" key="5">
    <source>
        <dbReference type="PROSITE-ProRule" id="PRU00042"/>
    </source>
</evidence>
<dbReference type="InterPro" id="IPR013087">
    <property type="entry name" value="Znf_C2H2_type"/>
</dbReference>
<dbReference type="PROSITE" id="PS50157">
    <property type="entry name" value="ZINC_FINGER_C2H2_2"/>
    <property type="match status" value="5"/>
</dbReference>
<dbReference type="PANTHER" id="PTHR24381">
    <property type="entry name" value="ZINC FINGER PROTEIN"/>
    <property type="match status" value="1"/>
</dbReference>
<dbReference type="FunFam" id="3.30.160.60:FF:000690">
    <property type="entry name" value="Zinc finger protein 354C"/>
    <property type="match status" value="1"/>
</dbReference>
<dbReference type="GO" id="GO:0000981">
    <property type="term" value="F:DNA-binding transcription factor activity, RNA polymerase II-specific"/>
    <property type="evidence" value="ECO:0007669"/>
    <property type="project" value="TreeGrafter"/>
</dbReference>
<dbReference type="AlphaFoldDB" id="A0A914I4T2"/>
<reference evidence="9" key="1">
    <citation type="submission" date="2022-11" db="UniProtKB">
        <authorList>
            <consortium name="WormBaseParasite"/>
        </authorList>
    </citation>
    <scope>IDENTIFICATION</scope>
</reference>